<dbReference type="OrthoDB" id="5207033at2759"/>
<dbReference type="GO" id="GO:0046873">
    <property type="term" value="F:metal ion transmembrane transporter activity"/>
    <property type="evidence" value="ECO:0007669"/>
    <property type="project" value="InterPro"/>
</dbReference>
<feature type="non-terminal residue" evidence="2">
    <location>
        <position position="1"/>
    </location>
</feature>
<organism evidence="2 3">
    <name type="scientific">Aspergillus sydowii CBS 593.65</name>
    <dbReference type="NCBI Taxonomy" id="1036612"/>
    <lineage>
        <taxon>Eukaryota</taxon>
        <taxon>Fungi</taxon>
        <taxon>Dikarya</taxon>
        <taxon>Ascomycota</taxon>
        <taxon>Pezizomycotina</taxon>
        <taxon>Eurotiomycetes</taxon>
        <taxon>Eurotiomycetidae</taxon>
        <taxon>Eurotiales</taxon>
        <taxon>Aspergillaceae</taxon>
        <taxon>Aspergillus</taxon>
        <taxon>Aspergillus subgen. Nidulantes</taxon>
    </lineage>
</organism>
<proteinExistence type="predicted"/>
<dbReference type="VEuPathDB" id="FungiDB:ASPSYDRAFT_160078"/>
<dbReference type="AlphaFoldDB" id="A0A1L9T554"/>
<dbReference type="STRING" id="1036612.A0A1L9T554"/>
<evidence type="ECO:0000313" key="2">
    <source>
        <dbReference type="EMBL" id="OJJ54538.1"/>
    </source>
</evidence>
<keyword evidence="1" id="KW-1133">Transmembrane helix</keyword>
<keyword evidence="3" id="KW-1185">Reference proteome</keyword>
<dbReference type="Proteomes" id="UP000184356">
    <property type="component" value="Unassembled WGS sequence"/>
</dbReference>
<dbReference type="GeneID" id="63758951"/>
<reference evidence="3" key="1">
    <citation type="journal article" date="2017" name="Genome Biol.">
        <title>Comparative genomics reveals high biological diversity and specific adaptations in the industrially and medically important fungal genus Aspergillus.</title>
        <authorList>
            <person name="de Vries R.P."/>
            <person name="Riley R."/>
            <person name="Wiebenga A."/>
            <person name="Aguilar-Osorio G."/>
            <person name="Amillis S."/>
            <person name="Uchima C.A."/>
            <person name="Anderluh G."/>
            <person name="Asadollahi M."/>
            <person name="Askin M."/>
            <person name="Barry K."/>
            <person name="Battaglia E."/>
            <person name="Bayram O."/>
            <person name="Benocci T."/>
            <person name="Braus-Stromeyer S.A."/>
            <person name="Caldana C."/>
            <person name="Canovas D."/>
            <person name="Cerqueira G.C."/>
            <person name="Chen F."/>
            <person name="Chen W."/>
            <person name="Choi C."/>
            <person name="Clum A."/>
            <person name="Dos Santos R.A."/>
            <person name="Damasio A.R."/>
            <person name="Diallinas G."/>
            <person name="Emri T."/>
            <person name="Fekete E."/>
            <person name="Flipphi M."/>
            <person name="Freyberg S."/>
            <person name="Gallo A."/>
            <person name="Gournas C."/>
            <person name="Habgood R."/>
            <person name="Hainaut M."/>
            <person name="Harispe M.L."/>
            <person name="Henrissat B."/>
            <person name="Hilden K.S."/>
            <person name="Hope R."/>
            <person name="Hossain A."/>
            <person name="Karabika E."/>
            <person name="Karaffa L."/>
            <person name="Karanyi Z."/>
            <person name="Krasevec N."/>
            <person name="Kuo A."/>
            <person name="Kusch H."/>
            <person name="LaButti K."/>
            <person name="Lagendijk E.L."/>
            <person name="Lapidus A."/>
            <person name="Levasseur A."/>
            <person name="Lindquist E."/>
            <person name="Lipzen A."/>
            <person name="Logrieco A.F."/>
            <person name="MacCabe A."/>
            <person name="Maekelae M.R."/>
            <person name="Malavazi I."/>
            <person name="Melin P."/>
            <person name="Meyer V."/>
            <person name="Mielnichuk N."/>
            <person name="Miskei M."/>
            <person name="Molnar A.P."/>
            <person name="Mule G."/>
            <person name="Ngan C.Y."/>
            <person name="Orejas M."/>
            <person name="Orosz E."/>
            <person name="Ouedraogo J.P."/>
            <person name="Overkamp K.M."/>
            <person name="Park H.-S."/>
            <person name="Perrone G."/>
            <person name="Piumi F."/>
            <person name="Punt P.J."/>
            <person name="Ram A.F."/>
            <person name="Ramon A."/>
            <person name="Rauscher S."/>
            <person name="Record E."/>
            <person name="Riano-Pachon D.M."/>
            <person name="Robert V."/>
            <person name="Roehrig J."/>
            <person name="Ruller R."/>
            <person name="Salamov A."/>
            <person name="Salih N.S."/>
            <person name="Samson R.A."/>
            <person name="Sandor E."/>
            <person name="Sanguinetti M."/>
            <person name="Schuetze T."/>
            <person name="Sepcic K."/>
            <person name="Shelest E."/>
            <person name="Sherlock G."/>
            <person name="Sophianopoulou V."/>
            <person name="Squina F.M."/>
            <person name="Sun H."/>
            <person name="Susca A."/>
            <person name="Todd R.B."/>
            <person name="Tsang A."/>
            <person name="Unkles S.E."/>
            <person name="van de Wiele N."/>
            <person name="van Rossen-Uffink D."/>
            <person name="Oliveira J.V."/>
            <person name="Vesth T.C."/>
            <person name="Visser J."/>
            <person name="Yu J.-H."/>
            <person name="Zhou M."/>
            <person name="Andersen M.R."/>
            <person name="Archer D.B."/>
            <person name="Baker S.E."/>
            <person name="Benoit I."/>
            <person name="Brakhage A.A."/>
            <person name="Braus G.H."/>
            <person name="Fischer R."/>
            <person name="Frisvad J.C."/>
            <person name="Goldman G.H."/>
            <person name="Houbraken J."/>
            <person name="Oakley B."/>
            <person name="Pocsi I."/>
            <person name="Scazzocchio C."/>
            <person name="Seiboth B."/>
            <person name="vanKuyk P.A."/>
            <person name="Wortman J."/>
            <person name="Dyer P.S."/>
            <person name="Grigoriev I.V."/>
        </authorList>
    </citation>
    <scope>NUCLEOTIDE SEQUENCE [LARGE SCALE GENOMIC DNA]</scope>
    <source>
        <strain evidence="3">CBS 593.65</strain>
    </source>
</reference>
<dbReference type="GO" id="GO:0016020">
    <property type="term" value="C:membrane"/>
    <property type="evidence" value="ECO:0007669"/>
    <property type="project" value="InterPro"/>
</dbReference>
<feature type="transmembrane region" description="Helical" evidence="1">
    <location>
        <begin position="234"/>
        <end position="256"/>
    </location>
</feature>
<dbReference type="Pfam" id="PF01544">
    <property type="entry name" value="CorA"/>
    <property type="match status" value="1"/>
</dbReference>
<sequence>FKLGFQEEFRPVLDADINGSFDCHYGWSQSRVWPKVSWSCFKVKEVKTAVDYSWKQPTIHVQWDAETGRQIIHIFGFKSDQQVAFINKIPSAAERRCNPFSLHAAFARIILEQYNDAFWMLRDLVRGHEKKSKAEKEEERKIFPLLHDIARHLFHYQETIEVAEHTLQVIAKELINWRHEDEVSIRNNIGTWLDARRRILHEEKRAHSLKTRSKSLNDRHQNEINLVSTPAAEFMVYLPGTFVSGLFGTNFFSFQADPGNTWLTADEFWMYWAVTIPLTLLTLGIWGVWHWWDTYVGWVQKVRDKKGKGIKSGDDDATTDVKLDNFSLRKRILTATKLNEIQRKETV</sequence>
<dbReference type="Gene3D" id="1.20.58.340">
    <property type="entry name" value="Magnesium transport protein CorA, transmembrane region"/>
    <property type="match status" value="1"/>
</dbReference>
<gene>
    <name evidence="2" type="ORF">ASPSYDRAFT_160078</name>
</gene>
<evidence type="ECO:0000313" key="3">
    <source>
        <dbReference type="Proteomes" id="UP000184356"/>
    </source>
</evidence>
<name>A0A1L9T554_9EURO</name>
<dbReference type="EMBL" id="KV878594">
    <property type="protein sequence ID" value="OJJ54538.1"/>
    <property type="molecule type" value="Genomic_DNA"/>
</dbReference>
<dbReference type="RefSeq" id="XP_040698344.1">
    <property type="nucleotide sequence ID" value="XM_040842878.1"/>
</dbReference>
<feature type="transmembrane region" description="Helical" evidence="1">
    <location>
        <begin position="268"/>
        <end position="292"/>
    </location>
</feature>
<accession>A0A1L9T554</accession>
<evidence type="ECO:0000256" key="1">
    <source>
        <dbReference type="SAM" id="Phobius"/>
    </source>
</evidence>
<dbReference type="InterPro" id="IPR002523">
    <property type="entry name" value="MgTranspt_CorA/ZnTranspt_ZntB"/>
</dbReference>
<protein>
    <submittedName>
        <fullName evidence="2">Uncharacterized protein</fullName>
    </submittedName>
</protein>
<keyword evidence="1" id="KW-0812">Transmembrane</keyword>
<keyword evidence="1" id="KW-0472">Membrane</keyword>